<evidence type="ECO:0000259" key="10">
    <source>
        <dbReference type="PROSITE" id="PS50110"/>
    </source>
</evidence>
<reference evidence="12" key="1">
    <citation type="submission" date="2015-09" db="EMBL/GenBank/DDBJ databases">
        <authorList>
            <consortium name="Pathogen Informatics"/>
        </authorList>
    </citation>
    <scope>NUCLEOTIDE SEQUENCE</scope>
    <source>
        <strain evidence="12">2789STDY5834896</strain>
    </source>
</reference>
<dbReference type="CDD" id="cd00383">
    <property type="entry name" value="trans_reg_C"/>
    <property type="match status" value="1"/>
</dbReference>
<dbReference type="PROSITE" id="PS50110">
    <property type="entry name" value="RESPONSE_REGULATORY"/>
    <property type="match status" value="1"/>
</dbReference>
<dbReference type="Gene3D" id="3.40.50.2300">
    <property type="match status" value="1"/>
</dbReference>
<dbReference type="PANTHER" id="PTHR48111">
    <property type="entry name" value="REGULATOR OF RPOS"/>
    <property type="match status" value="1"/>
</dbReference>
<organism evidence="12">
    <name type="scientific">uncultured Anaerotruncus sp</name>
    <dbReference type="NCBI Taxonomy" id="905011"/>
    <lineage>
        <taxon>Bacteria</taxon>
        <taxon>Bacillati</taxon>
        <taxon>Bacillota</taxon>
        <taxon>Clostridia</taxon>
        <taxon>Eubacteriales</taxon>
        <taxon>Oscillospiraceae</taxon>
        <taxon>Anaerotruncus</taxon>
        <taxon>environmental samples</taxon>
    </lineage>
</organism>
<evidence type="ECO:0000256" key="4">
    <source>
        <dbReference type="ARBA" id="ARBA00023015"/>
    </source>
</evidence>
<name>A0A1C6K4E3_9FIRM</name>
<evidence type="ECO:0000256" key="2">
    <source>
        <dbReference type="ARBA" id="ARBA00022553"/>
    </source>
</evidence>
<evidence type="ECO:0000256" key="3">
    <source>
        <dbReference type="ARBA" id="ARBA00023012"/>
    </source>
</evidence>
<proteinExistence type="predicted"/>
<dbReference type="GO" id="GO:0032993">
    <property type="term" value="C:protein-DNA complex"/>
    <property type="evidence" value="ECO:0007669"/>
    <property type="project" value="TreeGrafter"/>
</dbReference>
<comment type="function">
    <text evidence="7">May play the central regulatory role in sporulation. It may be an element of the effector pathway responsible for the activation of sporulation genes in response to nutritional stress. Spo0A may act in concert with spo0H (a sigma factor) to control the expression of some genes that are critical to the sporulation process.</text>
</comment>
<gene>
    <name evidence="12" type="primary">walR_2</name>
    <name evidence="12" type="ORF">SAMEA3545359_02582</name>
</gene>
<dbReference type="AlphaFoldDB" id="A0A1C6K4E3"/>
<sequence>MNAEGKMRVLVADDSPEICDIVEILLLGEGCEVLKAADGLQALQLADDTVDLYILDVVMPGLTGIQVCTHLRQKTTAPILFLTAKTQEQDKTMGFSAGGDDYLAKPFSYGELISRVKSLLRRYYVYKGKEESRRHLFTAGDLTVDTDCHQVTVDGRRVELTEIEFKMLLLMVQNRGRVYSAQTLYEQIWGEPYFYTANNTVMVHIRNLRKKLERDPQSPQYIQTAWGKGYYVG</sequence>
<keyword evidence="6" id="KW-0804">Transcription</keyword>
<evidence type="ECO:0000256" key="1">
    <source>
        <dbReference type="ARBA" id="ARBA00018672"/>
    </source>
</evidence>
<feature type="DNA-binding region" description="OmpR/PhoB-type" evidence="9">
    <location>
        <begin position="134"/>
        <end position="233"/>
    </location>
</feature>
<dbReference type="InterPro" id="IPR036388">
    <property type="entry name" value="WH-like_DNA-bd_sf"/>
</dbReference>
<dbReference type="SMART" id="SM00862">
    <property type="entry name" value="Trans_reg_C"/>
    <property type="match status" value="1"/>
</dbReference>
<evidence type="ECO:0000256" key="8">
    <source>
        <dbReference type="PROSITE-ProRule" id="PRU00169"/>
    </source>
</evidence>
<dbReference type="InterPro" id="IPR001867">
    <property type="entry name" value="OmpR/PhoB-type_DNA-bd"/>
</dbReference>
<dbReference type="FunFam" id="1.10.10.10:FF:000018">
    <property type="entry name" value="DNA-binding response regulator ResD"/>
    <property type="match status" value="1"/>
</dbReference>
<dbReference type="InterPro" id="IPR001789">
    <property type="entry name" value="Sig_transdc_resp-reg_receiver"/>
</dbReference>
<evidence type="ECO:0000256" key="9">
    <source>
        <dbReference type="PROSITE-ProRule" id="PRU01091"/>
    </source>
</evidence>
<dbReference type="Pfam" id="PF00486">
    <property type="entry name" value="Trans_reg_C"/>
    <property type="match status" value="1"/>
</dbReference>
<dbReference type="PROSITE" id="PS51755">
    <property type="entry name" value="OMPR_PHOB"/>
    <property type="match status" value="1"/>
</dbReference>
<keyword evidence="4" id="KW-0805">Transcription regulation</keyword>
<protein>
    <recommendedName>
        <fullName evidence="1">Stage 0 sporulation protein A homolog</fullName>
    </recommendedName>
</protein>
<evidence type="ECO:0000256" key="5">
    <source>
        <dbReference type="ARBA" id="ARBA00023125"/>
    </source>
</evidence>
<dbReference type="Gene3D" id="1.10.10.10">
    <property type="entry name" value="Winged helix-like DNA-binding domain superfamily/Winged helix DNA-binding domain"/>
    <property type="match status" value="1"/>
</dbReference>
<dbReference type="InterPro" id="IPR011006">
    <property type="entry name" value="CheY-like_superfamily"/>
</dbReference>
<evidence type="ECO:0000256" key="7">
    <source>
        <dbReference type="ARBA" id="ARBA00024867"/>
    </source>
</evidence>
<keyword evidence="5 9" id="KW-0238">DNA-binding</keyword>
<keyword evidence="2 8" id="KW-0597">Phosphoprotein</keyword>
<dbReference type="GO" id="GO:0000156">
    <property type="term" value="F:phosphorelay response regulator activity"/>
    <property type="evidence" value="ECO:0007669"/>
    <property type="project" value="TreeGrafter"/>
</dbReference>
<evidence type="ECO:0000259" key="11">
    <source>
        <dbReference type="PROSITE" id="PS51755"/>
    </source>
</evidence>
<dbReference type="InterPro" id="IPR039420">
    <property type="entry name" value="WalR-like"/>
</dbReference>
<dbReference type="GO" id="GO:0006355">
    <property type="term" value="P:regulation of DNA-templated transcription"/>
    <property type="evidence" value="ECO:0007669"/>
    <property type="project" value="InterPro"/>
</dbReference>
<keyword evidence="3" id="KW-0902">Two-component regulatory system</keyword>
<dbReference type="EMBL" id="FMHG01000003">
    <property type="protein sequence ID" value="SCJ89077.1"/>
    <property type="molecule type" value="Genomic_DNA"/>
</dbReference>
<dbReference type="Pfam" id="PF00072">
    <property type="entry name" value="Response_reg"/>
    <property type="match status" value="1"/>
</dbReference>
<dbReference type="SMART" id="SM00448">
    <property type="entry name" value="REC"/>
    <property type="match status" value="1"/>
</dbReference>
<dbReference type="PANTHER" id="PTHR48111:SF2">
    <property type="entry name" value="RESPONSE REGULATOR SAER"/>
    <property type="match status" value="1"/>
</dbReference>
<dbReference type="CDD" id="cd17574">
    <property type="entry name" value="REC_OmpR"/>
    <property type="match status" value="1"/>
</dbReference>
<feature type="domain" description="OmpR/PhoB-type" evidence="11">
    <location>
        <begin position="134"/>
        <end position="233"/>
    </location>
</feature>
<evidence type="ECO:0000256" key="6">
    <source>
        <dbReference type="ARBA" id="ARBA00023163"/>
    </source>
</evidence>
<accession>A0A1C6K4E3</accession>
<dbReference type="Gene3D" id="6.10.250.690">
    <property type="match status" value="1"/>
</dbReference>
<dbReference type="GO" id="GO:0005829">
    <property type="term" value="C:cytosol"/>
    <property type="evidence" value="ECO:0007669"/>
    <property type="project" value="TreeGrafter"/>
</dbReference>
<dbReference type="GO" id="GO:0000976">
    <property type="term" value="F:transcription cis-regulatory region binding"/>
    <property type="evidence" value="ECO:0007669"/>
    <property type="project" value="TreeGrafter"/>
</dbReference>
<evidence type="ECO:0000313" key="12">
    <source>
        <dbReference type="EMBL" id="SCJ89077.1"/>
    </source>
</evidence>
<feature type="domain" description="Response regulatory" evidence="10">
    <location>
        <begin position="8"/>
        <end position="120"/>
    </location>
</feature>
<dbReference type="SUPFAM" id="SSF52172">
    <property type="entry name" value="CheY-like"/>
    <property type="match status" value="1"/>
</dbReference>
<feature type="modified residue" description="4-aspartylphosphate" evidence="8">
    <location>
        <position position="56"/>
    </location>
</feature>